<reference evidence="2 3" key="1">
    <citation type="submission" date="2014-03" db="EMBL/GenBank/DDBJ databases">
        <title>Genome of Paenirhodobacter enshiensis DW2-9.</title>
        <authorList>
            <person name="Wang D."/>
            <person name="Wang G."/>
        </authorList>
    </citation>
    <scope>NUCLEOTIDE SEQUENCE [LARGE SCALE GENOMIC DNA]</scope>
    <source>
        <strain evidence="2 3">DW2-9</strain>
    </source>
</reference>
<feature type="transmembrane region" description="Helical" evidence="1">
    <location>
        <begin position="12"/>
        <end position="34"/>
    </location>
</feature>
<feature type="transmembrane region" description="Helical" evidence="1">
    <location>
        <begin position="104"/>
        <end position="122"/>
    </location>
</feature>
<feature type="transmembrane region" description="Helical" evidence="1">
    <location>
        <begin position="78"/>
        <end position="97"/>
    </location>
</feature>
<organism evidence="2 3">
    <name type="scientific">Paenirhodobacter enshiensis</name>
    <dbReference type="NCBI Taxonomy" id="1105367"/>
    <lineage>
        <taxon>Bacteria</taxon>
        <taxon>Pseudomonadati</taxon>
        <taxon>Pseudomonadota</taxon>
        <taxon>Alphaproteobacteria</taxon>
        <taxon>Rhodobacterales</taxon>
        <taxon>Rhodobacter group</taxon>
        <taxon>Paenirhodobacter</taxon>
    </lineage>
</organism>
<keyword evidence="1" id="KW-0472">Membrane</keyword>
<evidence type="ECO:0000313" key="3">
    <source>
        <dbReference type="Proteomes" id="UP000028824"/>
    </source>
</evidence>
<accession>A0A086XRQ9</accession>
<sequence>MKRDWLHWAFEASLLAKGILAGIETLSGLVLLIVSHGQLADLAHALTAHELSEDPNDLVAGTLMHMAQAFSVEAQKFYALYLLSHGGLKLGVVALLARGLMWAYPAAIALMVVFIAYQLHVWAGDRSVAMLALTALDVAVIALTWREWRRKRGLSFPRNAA</sequence>
<dbReference type="RefSeq" id="WP_036639509.1">
    <property type="nucleotide sequence ID" value="NZ_JFZB01000037.1"/>
</dbReference>
<evidence type="ECO:0008006" key="4">
    <source>
        <dbReference type="Google" id="ProtNLM"/>
    </source>
</evidence>
<comment type="caution">
    <text evidence="2">The sequence shown here is derived from an EMBL/GenBank/DDBJ whole genome shotgun (WGS) entry which is preliminary data.</text>
</comment>
<dbReference type="InterPro" id="IPR021125">
    <property type="entry name" value="DUF2127"/>
</dbReference>
<keyword evidence="1" id="KW-0812">Transmembrane</keyword>
<dbReference type="EMBL" id="JFZB01000037">
    <property type="protein sequence ID" value="KFI24709.1"/>
    <property type="molecule type" value="Genomic_DNA"/>
</dbReference>
<evidence type="ECO:0000256" key="1">
    <source>
        <dbReference type="SAM" id="Phobius"/>
    </source>
</evidence>
<keyword evidence="3" id="KW-1185">Reference proteome</keyword>
<dbReference type="Pfam" id="PF09900">
    <property type="entry name" value="DUF2127"/>
    <property type="match status" value="1"/>
</dbReference>
<gene>
    <name evidence="2" type="ORF">CG50_08270</name>
</gene>
<dbReference type="OrthoDB" id="8393979at2"/>
<protein>
    <recommendedName>
        <fullName evidence="4">DUF2127 domain-containing protein</fullName>
    </recommendedName>
</protein>
<dbReference type="eggNOG" id="COG4331">
    <property type="taxonomic scope" value="Bacteria"/>
</dbReference>
<proteinExistence type="predicted"/>
<dbReference type="Proteomes" id="UP000028824">
    <property type="component" value="Unassembled WGS sequence"/>
</dbReference>
<evidence type="ECO:0000313" key="2">
    <source>
        <dbReference type="EMBL" id="KFI24709.1"/>
    </source>
</evidence>
<feature type="transmembrane region" description="Helical" evidence="1">
    <location>
        <begin position="128"/>
        <end position="145"/>
    </location>
</feature>
<dbReference type="STRING" id="1105367.CG50_08270"/>
<dbReference type="AlphaFoldDB" id="A0A086XRQ9"/>
<keyword evidence="1" id="KW-1133">Transmembrane helix</keyword>
<name>A0A086XRQ9_9RHOB</name>